<dbReference type="EMBL" id="JAVIZX010000001">
    <property type="protein sequence ID" value="MDR6213676.1"/>
    <property type="molecule type" value="Genomic_DNA"/>
</dbReference>
<keyword evidence="3" id="KW-0418">Kinase</keyword>
<evidence type="ECO:0000256" key="1">
    <source>
        <dbReference type="SAM" id="MobiDB-lite"/>
    </source>
</evidence>
<keyword evidence="4" id="KW-1185">Reference proteome</keyword>
<dbReference type="Pfam" id="PF01636">
    <property type="entry name" value="APH"/>
    <property type="match status" value="2"/>
</dbReference>
<evidence type="ECO:0000313" key="3">
    <source>
        <dbReference type="EMBL" id="MDR6213676.1"/>
    </source>
</evidence>
<dbReference type="Proteomes" id="UP001267710">
    <property type="component" value="Unassembled WGS sequence"/>
</dbReference>
<dbReference type="Gene3D" id="3.30.200.20">
    <property type="entry name" value="Phosphorylase Kinase, domain 1"/>
    <property type="match status" value="1"/>
</dbReference>
<reference evidence="3 4" key="1">
    <citation type="submission" date="2023-08" db="EMBL/GenBank/DDBJ databases">
        <title>Functional and genomic diversity of the sorghum phyllosphere microbiome.</title>
        <authorList>
            <person name="Shade A."/>
        </authorList>
    </citation>
    <scope>NUCLEOTIDE SEQUENCE [LARGE SCALE GENOMIC DNA]</scope>
    <source>
        <strain evidence="3 4">SORGH_AS_0335</strain>
    </source>
</reference>
<dbReference type="InterPro" id="IPR011009">
    <property type="entry name" value="Kinase-like_dom_sf"/>
</dbReference>
<evidence type="ECO:0000313" key="4">
    <source>
        <dbReference type="Proteomes" id="UP001267710"/>
    </source>
</evidence>
<proteinExistence type="predicted"/>
<evidence type="ECO:0000259" key="2">
    <source>
        <dbReference type="Pfam" id="PF01636"/>
    </source>
</evidence>
<protein>
    <submittedName>
        <fullName evidence="3">Aminoglycoside/choline kinase family phosphotransferase</fullName>
        <ecNumber evidence="3">2.7.1.221</ecNumber>
    </submittedName>
</protein>
<feature type="region of interest" description="Disordered" evidence="1">
    <location>
        <begin position="1"/>
        <end position="46"/>
    </location>
</feature>
<dbReference type="InterPro" id="IPR002575">
    <property type="entry name" value="Aminoglycoside_PTrfase"/>
</dbReference>
<gene>
    <name evidence="3" type="ORF">QE399_001365</name>
</gene>
<feature type="domain" description="Aminoglycoside phosphotransferase" evidence="2">
    <location>
        <begin position="289"/>
        <end position="331"/>
    </location>
</feature>
<feature type="domain" description="Aminoglycoside phosphotransferase" evidence="2">
    <location>
        <begin position="79"/>
        <end position="254"/>
    </location>
</feature>
<dbReference type="GO" id="GO:0016301">
    <property type="term" value="F:kinase activity"/>
    <property type="evidence" value="ECO:0007669"/>
    <property type="project" value="UniProtKB-KW"/>
</dbReference>
<comment type="caution">
    <text evidence="3">The sequence shown here is derived from an EMBL/GenBank/DDBJ whole genome shotgun (WGS) entry which is preliminary data.</text>
</comment>
<accession>A0ABU1I8W7</accession>
<sequence length="430" mass="46973">MKSASRRHSGGQVRPVRGRPVCKIGLSMSHPDSPTPAPADAAPADSAPTVAWSDAARHAAFEAWLAPLAARHGLLPASLRPASADASFRRYLRLDAADGSTRIVMDAPPDKENCAPFVQVQRLLQDAGLRVPQILDWDEPHGFMLLTDLGHQTLIELLDPEAPTAARDWYLQATDVLLDWQKASRPGVLPAYDDALLRRELALFPDWYLARHRGVALSDAQQATLARTFDAIVAQNLAAPSVFVHRDFMTRNLMAPALPSARGSLPPEEALAALGRPGGGSAGASRHALGVLDFQDAVYGPITYDIASLLRDAFISWDEDFVIDITVRYWEKARKAGLLGAASASGWGADFGEFYRAVEWMGLQRHLKVAGIFARLTLRDGKPKYLADAPRFIGYIRSTASRYRELAPLLRLVDEIEGTQPLVGFAYGRI</sequence>
<dbReference type="SUPFAM" id="SSF56112">
    <property type="entry name" value="Protein kinase-like (PK-like)"/>
    <property type="match status" value="1"/>
</dbReference>
<organism evidence="3 4">
    <name type="scientific">Paracidovorax wautersii</name>
    <dbReference type="NCBI Taxonomy" id="1177982"/>
    <lineage>
        <taxon>Bacteria</taxon>
        <taxon>Pseudomonadati</taxon>
        <taxon>Pseudomonadota</taxon>
        <taxon>Betaproteobacteria</taxon>
        <taxon>Burkholderiales</taxon>
        <taxon>Comamonadaceae</taxon>
        <taxon>Paracidovorax</taxon>
    </lineage>
</organism>
<dbReference type="EC" id="2.7.1.221" evidence="3"/>
<name>A0ABU1I8W7_9BURK</name>
<keyword evidence="3" id="KW-0808">Transferase</keyword>
<dbReference type="Gene3D" id="3.90.1200.10">
    <property type="match status" value="1"/>
</dbReference>